<dbReference type="InterPro" id="IPR011991">
    <property type="entry name" value="ArsR-like_HTH"/>
</dbReference>
<reference evidence="2" key="1">
    <citation type="journal article" date="2019" name="Int. J. Syst. Evol. Microbiol.">
        <title>The Global Catalogue of Microorganisms (GCM) 10K type strain sequencing project: providing services to taxonomists for standard genome sequencing and annotation.</title>
        <authorList>
            <consortium name="The Broad Institute Genomics Platform"/>
            <consortium name="The Broad Institute Genome Sequencing Center for Infectious Disease"/>
            <person name="Wu L."/>
            <person name="Ma J."/>
        </authorList>
    </citation>
    <scope>NUCLEOTIDE SEQUENCE [LARGE SCALE GENOMIC DNA]</scope>
    <source>
        <strain evidence="2">JCM 16950</strain>
    </source>
</reference>
<dbReference type="CDD" id="cd00090">
    <property type="entry name" value="HTH_ARSR"/>
    <property type="match status" value="1"/>
</dbReference>
<evidence type="ECO:0000313" key="1">
    <source>
        <dbReference type="EMBL" id="GAA3775715.1"/>
    </source>
</evidence>
<accession>A0ABP7GYW9</accession>
<sequence>MLRLLDESEHPQTVASMSEQLCMPPNTVRFHLDRLLGEGLVERTMAARGTPGRPAQLFRRVRKMDGAASRRYRILAEVLVEELAVAPEPAKAALEAGRRWGRREAEAVQTDKPAEALVDLLDRVGFKPRRGDDPDRVGVFHCPFLELAQRAPKIVCSIHLGMMQGALTQWGADTAVTDLERREQPDECVVHLGPVADGARELD</sequence>
<keyword evidence="2" id="KW-1185">Reference proteome</keyword>
<dbReference type="SUPFAM" id="SSF46785">
    <property type="entry name" value="Winged helix' DNA-binding domain"/>
    <property type="match status" value="1"/>
</dbReference>
<dbReference type="Gene3D" id="1.10.10.10">
    <property type="entry name" value="Winged helix-like DNA-binding domain superfamily/Winged helix DNA-binding domain"/>
    <property type="match status" value="1"/>
</dbReference>
<evidence type="ECO:0000313" key="2">
    <source>
        <dbReference type="Proteomes" id="UP001500540"/>
    </source>
</evidence>
<proteinExistence type="predicted"/>
<dbReference type="InterPro" id="IPR036390">
    <property type="entry name" value="WH_DNA-bd_sf"/>
</dbReference>
<gene>
    <name evidence="1" type="ORF">GCM10022240_29150</name>
</gene>
<dbReference type="EMBL" id="BAABAF010000010">
    <property type="protein sequence ID" value="GAA3775715.1"/>
    <property type="molecule type" value="Genomic_DNA"/>
</dbReference>
<dbReference type="InterPro" id="IPR036388">
    <property type="entry name" value="WH-like_DNA-bd_sf"/>
</dbReference>
<dbReference type="Proteomes" id="UP001500540">
    <property type="component" value="Unassembled WGS sequence"/>
</dbReference>
<name>A0ABP7GYW9_9MICO</name>
<protein>
    <submittedName>
        <fullName evidence="1">Helix-turn-helix domain-containing protein</fullName>
    </submittedName>
</protein>
<comment type="caution">
    <text evidence="1">The sequence shown here is derived from an EMBL/GenBank/DDBJ whole genome shotgun (WGS) entry which is preliminary data.</text>
</comment>
<organism evidence="1 2">
    <name type="scientific">Microbacterium kribbense</name>
    <dbReference type="NCBI Taxonomy" id="433645"/>
    <lineage>
        <taxon>Bacteria</taxon>
        <taxon>Bacillati</taxon>
        <taxon>Actinomycetota</taxon>
        <taxon>Actinomycetes</taxon>
        <taxon>Micrococcales</taxon>
        <taxon>Microbacteriaceae</taxon>
        <taxon>Microbacterium</taxon>
    </lineage>
</organism>